<feature type="coiled-coil region" evidence="1">
    <location>
        <begin position="721"/>
        <end position="748"/>
    </location>
</feature>
<keyword evidence="2" id="KW-0732">Signal</keyword>
<sequence>MKFIRPIFIVFSLAALIAIAVNGSVYAQRPVLRPDNAVKATTLPSDTIKLDTVTKKSTGSGTFTSKVTYSAEDSIKADMTNNIVFLYGKGRVKYEDFEIEADYIRLDQKNNSLFASGITNPKTKVYTGKPLLTQGAEPPLSTDSLFFNYKTKKGKSFGVFTDVEGGYLQAAQFKKNQYDEGFFKRGIYSTCNLPHPHFGIHITRGIATDKQIITGPAYLVIEDVPLPLGVPFGFFPKPNRRSGGLLFPTFGEDTRGFFMRDLGYYLGLNDYWDLSTRGTLYSKGSYELGTAARYRKNYKYDGGLNFRFASTKNGVEGTPSYKTPNKDFNLTWSHSQSPLANPGTTFSASVNAGTGSYFSNTGAAGTYNPTEIARNTLSSSISYGKVFANGLFNFSSSLSHSQDIQQQTVFLDLPRFSLNMTTINPFDTKDRAGEQKWYQRLSLGYSMQGSNSINTKEYKLFKKESIKDFRNGIQHDIPISLSLNILKFFQFNSGLQYSEKWYMQTIRKRLDPVASGFALATDTIQGFSRVYEYSLNSGLSTKLYGKFNFKKGKLMALRHIMTPSANFNYRPDFGTNKFGYYRDLQGDTAKISSRYSIYENPVFGAPTPGRMAGIGFSIDNNIEAKVRSDADSTKSSVNIPILQSLSFSGNYNFAAENFKLSTIGFSGRTAFFKEKIGINFYGTLDPYKIDAAGNRIDKFTIESGKLARLTNFGLSTDFSLNSKAAKNRNENLNEIDKAKQNLSRQQQDELNAISRDPNAFVDFNVPWNVSAAYSFNYSKNGLESSISNTLNIFGDFNVTPKWKVQYTSGYDFQANKLSLTQFSIYRDLHCWDLSFRWSPIGTYKFYSVDLRVKASILQDLKLSKRRDAYNNF</sequence>
<dbReference type="PANTHER" id="PTHR30189">
    <property type="entry name" value="LPS-ASSEMBLY PROTEIN"/>
    <property type="match status" value="1"/>
</dbReference>
<keyword evidence="5" id="KW-1185">Reference proteome</keyword>
<dbReference type="RefSeq" id="WP_245704527.1">
    <property type="nucleotide sequence ID" value="NZ_FNHH01000023.1"/>
</dbReference>
<feature type="chain" id="PRO_5011793328" description="LPS-assembly protein LptD central domain-containing protein" evidence="2">
    <location>
        <begin position="28"/>
        <end position="872"/>
    </location>
</feature>
<dbReference type="EMBL" id="FNHH01000023">
    <property type="protein sequence ID" value="SDM78181.1"/>
    <property type="molecule type" value="Genomic_DNA"/>
</dbReference>
<evidence type="ECO:0000256" key="1">
    <source>
        <dbReference type="SAM" id="Coils"/>
    </source>
</evidence>
<dbReference type="GO" id="GO:1990351">
    <property type="term" value="C:transporter complex"/>
    <property type="evidence" value="ECO:0007669"/>
    <property type="project" value="TreeGrafter"/>
</dbReference>
<gene>
    <name evidence="4" type="ORF">SAMN05421813_12331</name>
</gene>
<evidence type="ECO:0000259" key="3">
    <source>
        <dbReference type="Pfam" id="PF19838"/>
    </source>
</evidence>
<organism evidence="4 5">
    <name type="scientific">Daejeonella rubra</name>
    <dbReference type="NCBI Taxonomy" id="990371"/>
    <lineage>
        <taxon>Bacteria</taxon>
        <taxon>Pseudomonadati</taxon>
        <taxon>Bacteroidota</taxon>
        <taxon>Sphingobacteriia</taxon>
        <taxon>Sphingobacteriales</taxon>
        <taxon>Sphingobacteriaceae</taxon>
        <taxon>Daejeonella</taxon>
    </lineage>
</organism>
<dbReference type="PANTHER" id="PTHR30189:SF1">
    <property type="entry name" value="LPS-ASSEMBLY PROTEIN LPTD"/>
    <property type="match status" value="1"/>
</dbReference>
<dbReference type="InterPro" id="IPR045659">
    <property type="entry name" value="LptD_2"/>
</dbReference>
<evidence type="ECO:0000313" key="5">
    <source>
        <dbReference type="Proteomes" id="UP000199226"/>
    </source>
</evidence>
<feature type="signal peptide" evidence="2">
    <location>
        <begin position="1"/>
        <end position="27"/>
    </location>
</feature>
<dbReference type="GO" id="GO:0009279">
    <property type="term" value="C:cell outer membrane"/>
    <property type="evidence" value="ECO:0007669"/>
    <property type="project" value="TreeGrafter"/>
</dbReference>
<feature type="domain" description="LPS-assembly protein LptD central" evidence="3">
    <location>
        <begin position="212"/>
        <end position="687"/>
    </location>
</feature>
<reference evidence="5" key="1">
    <citation type="submission" date="2016-10" db="EMBL/GenBank/DDBJ databases">
        <authorList>
            <person name="Varghese N."/>
            <person name="Submissions S."/>
        </authorList>
    </citation>
    <scope>NUCLEOTIDE SEQUENCE [LARGE SCALE GENOMIC DNA]</scope>
    <source>
        <strain evidence="5">DSM 24536</strain>
    </source>
</reference>
<dbReference type="Pfam" id="PF19838">
    <property type="entry name" value="LptD_2"/>
    <property type="match status" value="1"/>
</dbReference>
<accession>A0A1G9W1W1</accession>
<evidence type="ECO:0000313" key="4">
    <source>
        <dbReference type="EMBL" id="SDM78181.1"/>
    </source>
</evidence>
<name>A0A1G9W1W1_9SPHI</name>
<protein>
    <recommendedName>
        <fullName evidence="3">LPS-assembly protein LptD central domain-containing protein</fullName>
    </recommendedName>
</protein>
<keyword evidence="1" id="KW-0175">Coiled coil</keyword>
<dbReference type="InterPro" id="IPR050218">
    <property type="entry name" value="LptD"/>
</dbReference>
<proteinExistence type="predicted"/>
<dbReference type="Proteomes" id="UP000199226">
    <property type="component" value="Unassembled WGS sequence"/>
</dbReference>
<dbReference type="AlphaFoldDB" id="A0A1G9W1W1"/>
<evidence type="ECO:0000256" key="2">
    <source>
        <dbReference type="SAM" id="SignalP"/>
    </source>
</evidence>
<dbReference type="STRING" id="990371.SAMN05421813_12331"/>